<dbReference type="GO" id="GO:0017119">
    <property type="term" value="C:Golgi transport complex"/>
    <property type="evidence" value="ECO:0007669"/>
    <property type="project" value="InterPro"/>
</dbReference>
<comment type="caution">
    <text evidence="10">The sequence shown here is derived from an EMBL/GenBank/DDBJ whole genome shotgun (WGS) entry which is preliminary data.</text>
</comment>
<protein>
    <recommendedName>
        <fullName evidence="3">Conserved oligomeric Golgi complex subunit 8</fullName>
    </recommendedName>
    <alternativeName>
        <fullName evidence="8">Component of oligomeric Golgi complex 8</fullName>
    </alternativeName>
</protein>
<evidence type="ECO:0000313" key="10">
    <source>
        <dbReference type="EMBL" id="MBA0622362.1"/>
    </source>
</evidence>
<evidence type="ECO:0000256" key="3">
    <source>
        <dbReference type="ARBA" id="ARBA00020983"/>
    </source>
</evidence>
<dbReference type="Proteomes" id="UP000593561">
    <property type="component" value="Unassembled WGS sequence"/>
</dbReference>
<evidence type="ECO:0000256" key="9">
    <source>
        <dbReference type="SAM" id="SignalP"/>
    </source>
</evidence>
<name>A0A7J8S9Z7_GOSDV</name>
<evidence type="ECO:0000313" key="11">
    <source>
        <dbReference type="Proteomes" id="UP000593561"/>
    </source>
</evidence>
<keyword evidence="7" id="KW-0472">Membrane</keyword>
<comment type="subcellular location">
    <subcellularLocation>
        <location evidence="1">Golgi apparatus membrane</location>
        <topology evidence="1">Peripheral membrane protein</topology>
    </subcellularLocation>
</comment>
<keyword evidence="9" id="KW-0732">Signal</keyword>
<dbReference type="GO" id="GO:0015031">
    <property type="term" value="P:protein transport"/>
    <property type="evidence" value="ECO:0007669"/>
    <property type="project" value="UniProtKB-KW"/>
</dbReference>
<evidence type="ECO:0000256" key="5">
    <source>
        <dbReference type="ARBA" id="ARBA00022927"/>
    </source>
</evidence>
<feature type="chain" id="PRO_5029916765" description="Conserved oligomeric Golgi complex subunit 8" evidence="9">
    <location>
        <begin position="16"/>
        <end position="128"/>
    </location>
</feature>
<gene>
    <name evidence="10" type="ORF">Godav_007914</name>
</gene>
<sequence>MAIMMKLWTWKHLFASSQPCTLKVGLDGQLGAVRRLPVIQAVAVEVRQTTPSLLSQLLQKLRSNIQLLECLLIIGYLRRIGVFGEYEMRLQLVLDSHRWVPLPAVGFSATSISEDSQEDVTPPSYLME</sequence>
<proteinExistence type="inferred from homology"/>
<dbReference type="PANTHER" id="PTHR21311">
    <property type="entry name" value="CONSERVED OLIGOMERIC GOLGI COMPLEX COMPONENT 8"/>
    <property type="match status" value="1"/>
</dbReference>
<evidence type="ECO:0000256" key="7">
    <source>
        <dbReference type="ARBA" id="ARBA00023136"/>
    </source>
</evidence>
<evidence type="ECO:0000256" key="2">
    <source>
        <dbReference type="ARBA" id="ARBA00006419"/>
    </source>
</evidence>
<dbReference type="PANTHER" id="PTHR21311:SF0">
    <property type="entry name" value="CONSERVED OLIGOMERIC GOLGI COMPLEX SUBUNIT 8"/>
    <property type="match status" value="1"/>
</dbReference>
<evidence type="ECO:0000256" key="1">
    <source>
        <dbReference type="ARBA" id="ARBA00004395"/>
    </source>
</evidence>
<organism evidence="10 11">
    <name type="scientific">Gossypium davidsonii</name>
    <name type="common">Davidson's cotton</name>
    <name type="synonym">Gossypium klotzschianum subsp. davidsonii</name>
    <dbReference type="NCBI Taxonomy" id="34287"/>
    <lineage>
        <taxon>Eukaryota</taxon>
        <taxon>Viridiplantae</taxon>
        <taxon>Streptophyta</taxon>
        <taxon>Embryophyta</taxon>
        <taxon>Tracheophyta</taxon>
        <taxon>Spermatophyta</taxon>
        <taxon>Magnoliopsida</taxon>
        <taxon>eudicotyledons</taxon>
        <taxon>Gunneridae</taxon>
        <taxon>Pentapetalae</taxon>
        <taxon>rosids</taxon>
        <taxon>malvids</taxon>
        <taxon>Malvales</taxon>
        <taxon>Malvaceae</taxon>
        <taxon>Malvoideae</taxon>
        <taxon>Gossypium</taxon>
    </lineage>
</organism>
<evidence type="ECO:0000256" key="8">
    <source>
        <dbReference type="ARBA" id="ARBA00031347"/>
    </source>
</evidence>
<dbReference type="InterPro" id="IPR007255">
    <property type="entry name" value="COG8"/>
</dbReference>
<keyword evidence="11" id="KW-1185">Reference proteome</keyword>
<accession>A0A7J8S9Z7</accession>
<evidence type="ECO:0000256" key="6">
    <source>
        <dbReference type="ARBA" id="ARBA00023034"/>
    </source>
</evidence>
<feature type="signal peptide" evidence="9">
    <location>
        <begin position="1"/>
        <end position="15"/>
    </location>
</feature>
<dbReference type="Pfam" id="PF04124">
    <property type="entry name" value="Dor1"/>
    <property type="match status" value="1"/>
</dbReference>
<comment type="similarity">
    <text evidence="2">Belongs to the COG8 family.</text>
</comment>
<dbReference type="InterPro" id="IPR016159">
    <property type="entry name" value="Cullin_repeat-like_dom_sf"/>
</dbReference>
<dbReference type="AlphaFoldDB" id="A0A7J8S9Z7"/>
<dbReference type="EMBL" id="JABFAC010000009">
    <property type="protein sequence ID" value="MBA0622362.1"/>
    <property type="molecule type" value="Genomic_DNA"/>
</dbReference>
<dbReference type="SUPFAM" id="SSF74788">
    <property type="entry name" value="Cullin repeat-like"/>
    <property type="match status" value="1"/>
</dbReference>
<dbReference type="GO" id="GO:0006891">
    <property type="term" value="P:intra-Golgi vesicle-mediated transport"/>
    <property type="evidence" value="ECO:0007669"/>
    <property type="project" value="TreeGrafter"/>
</dbReference>
<keyword evidence="5" id="KW-0653">Protein transport</keyword>
<keyword evidence="6" id="KW-0333">Golgi apparatus</keyword>
<reference evidence="10 11" key="1">
    <citation type="journal article" date="2019" name="Genome Biol. Evol.">
        <title>Insights into the evolution of the New World diploid cottons (Gossypium, subgenus Houzingenia) based on genome sequencing.</title>
        <authorList>
            <person name="Grover C.E."/>
            <person name="Arick M.A. 2nd"/>
            <person name="Thrash A."/>
            <person name="Conover J.L."/>
            <person name="Sanders W.S."/>
            <person name="Peterson D.G."/>
            <person name="Frelichowski J.E."/>
            <person name="Scheffler J.A."/>
            <person name="Scheffler B.E."/>
            <person name="Wendel J.F."/>
        </authorList>
    </citation>
    <scope>NUCLEOTIDE SEQUENCE [LARGE SCALE GENOMIC DNA]</scope>
    <source>
        <strain evidence="10">27</strain>
        <tissue evidence="10">Leaf</tissue>
    </source>
</reference>
<dbReference type="GO" id="GO:0000139">
    <property type="term" value="C:Golgi membrane"/>
    <property type="evidence" value="ECO:0007669"/>
    <property type="project" value="UniProtKB-SubCell"/>
</dbReference>
<keyword evidence="4" id="KW-0813">Transport</keyword>
<evidence type="ECO:0000256" key="4">
    <source>
        <dbReference type="ARBA" id="ARBA00022448"/>
    </source>
</evidence>